<gene>
    <name evidence="1" type="ORF">NMG93_01385</name>
</gene>
<dbReference type="Proteomes" id="UP001059349">
    <property type="component" value="Chromosome"/>
</dbReference>
<protein>
    <submittedName>
        <fullName evidence="1">Leucine-rich repeat domain-containing protein</fullName>
    </submittedName>
</protein>
<dbReference type="InterPro" id="IPR026906">
    <property type="entry name" value="LRR_5"/>
</dbReference>
<dbReference type="GeneID" id="75105124"/>
<accession>A0A9Q9BQW9</accession>
<dbReference type="Gene3D" id="3.80.10.10">
    <property type="entry name" value="Ribonuclease Inhibitor"/>
    <property type="match status" value="1"/>
</dbReference>
<dbReference type="Pfam" id="PF13306">
    <property type="entry name" value="LRR_5"/>
    <property type="match status" value="2"/>
</dbReference>
<dbReference type="AlphaFoldDB" id="A0A9Q9BQW9"/>
<dbReference type="RefSeq" id="WP_254735484.1">
    <property type="nucleotide sequence ID" value="NZ_CP101127.1"/>
</dbReference>
<organism evidence="1 2">
    <name type="scientific">Metamycoplasma hyosynoviae</name>
    <dbReference type="NCBI Taxonomy" id="29559"/>
    <lineage>
        <taxon>Bacteria</taxon>
        <taxon>Bacillati</taxon>
        <taxon>Mycoplasmatota</taxon>
        <taxon>Mycoplasmoidales</taxon>
        <taxon>Metamycoplasmataceae</taxon>
        <taxon>Metamycoplasma</taxon>
    </lineage>
</organism>
<evidence type="ECO:0000313" key="2">
    <source>
        <dbReference type="Proteomes" id="UP001059349"/>
    </source>
</evidence>
<dbReference type="EMBL" id="CP101127">
    <property type="protein sequence ID" value="UTO26209.1"/>
    <property type="molecule type" value="Genomic_DNA"/>
</dbReference>
<evidence type="ECO:0000313" key="1">
    <source>
        <dbReference type="EMBL" id="UTO26209.1"/>
    </source>
</evidence>
<name>A0A9Q9BQW9_9BACT</name>
<dbReference type="SUPFAM" id="SSF52058">
    <property type="entry name" value="L domain-like"/>
    <property type="match status" value="1"/>
</dbReference>
<dbReference type="InterPro" id="IPR032675">
    <property type="entry name" value="LRR_dom_sf"/>
</dbReference>
<sequence length="169" mass="19834">MVENITFTFQGWKQLEEVKLPSSTKRIQSNLFYECDKLKKINFDELINLEEICREEGASNYLHFISSNQMEKIDLSNTKLKKLAGYVFPFMPKLNEIIFPETLQEVGKFITYNSSQNDGIIIDHLINIKIKTITEKPQGWSDEWIGKYWDASHQNGTETSKVNIQWNYQ</sequence>
<proteinExistence type="predicted"/>
<reference evidence="1" key="1">
    <citation type="submission" date="2022-07" db="EMBL/GenBank/DDBJ databases">
        <title>Complete genome of Mycoplasma hyosynoviae B1.</title>
        <authorList>
            <person name="Spergser J."/>
        </authorList>
    </citation>
    <scope>NUCLEOTIDE SEQUENCE</scope>
    <source>
        <strain evidence="1">B1</strain>
    </source>
</reference>